<proteinExistence type="predicted"/>
<gene>
    <name evidence="2" type="ORF">ACFSYH_14650</name>
</gene>
<dbReference type="Proteomes" id="UP001597391">
    <property type="component" value="Unassembled WGS sequence"/>
</dbReference>
<evidence type="ECO:0000313" key="3">
    <source>
        <dbReference type="Proteomes" id="UP001597391"/>
    </source>
</evidence>
<evidence type="ECO:0008006" key="4">
    <source>
        <dbReference type="Google" id="ProtNLM"/>
    </source>
</evidence>
<protein>
    <recommendedName>
        <fullName evidence="4">Flagellar protein FliL</fullName>
    </recommendedName>
</protein>
<feature type="compositionally biased region" description="Basic and acidic residues" evidence="1">
    <location>
        <begin position="1"/>
        <end position="10"/>
    </location>
</feature>
<dbReference type="EMBL" id="JBHUOP010000010">
    <property type="protein sequence ID" value="MFD2841798.1"/>
    <property type="molecule type" value="Genomic_DNA"/>
</dbReference>
<keyword evidence="3" id="KW-1185">Reference proteome</keyword>
<dbReference type="RefSeq" id="WP_377468191.1">
    <property type="nucleotide sequence ID" value="NZ_JBHUOP010000010.1"/>
</dbReference>
<feature type="compositionally biased region" description="Polar residues" evidence="1">
    <location>
        <begin position="21"/>
        <end position="43"/>
    </location>
</feature>
<evidence type="ECO:0000256" key="1">
    <source>
        <dbReference type="SAM" id="MobiDB-lite"/>
    </source>
</evidence>
<comment type="caution">
    <text evidence="2">The sequence shown here is derived from an EMBL/GenBank/DDBJ whole genome shotgun (WGS) entry which is preliminary data.</text>
</comment>
<organism evidence="2 3">
    <name type="scientific">Populibacterium corticicola</name>
    <dbReference type="NCBI Taxonomy" id="1812826"/>
    <lineage>
        <taxon>Bacteria</taxon>
        <taxon>Bacillati</taxon>
        <taxon>Actinomycetota</taxon>
        <taxon>Actinomycetes</taxon>
        <taxon>Micrococcales</taxon>
        <taxon>Jonesiaceae</taxon>
        <taxon>Populibacterium</taxon>
    </lineage>
</organism>
<evidence type="ECO:0000313" key="2">
    <source>
        <dbReference type="EMBL" id="MFD2841798.1"/>
    </source>
</evidence>
<name>A0ABW5XLK4_9MICO</name>
<reference evidence="3" key="1">
    <citation type="journal article" date="2019" name="Int. J. Syst. Evol. Microbiol.">
        <title>The Global Catalogue of Microorganisms (GCM) 10K type strain sequencing project: providing services to taxonomists for standard genome sequencing and annotation.</title>
        <authorList>
            <consortium name="The Broad Institute Genomics Platform"/>
            <consortium name="The Broad Institute Genome Sequencing Center for Infectious Disease"/>
            <person name="Wu L."/>
            <person name="Ma J."/>
        </authorList>
    </citation>
    <scope>NUCLEOTIDE SEQUENCE [LARGE SCALE GENOMIC DNA]</scope>
    <source>
        <strain evidence="3">KCTC 33576</strain>
    </source>
</reference>
<feature type="region of interest" description="Disordered" evidence="1">
    <location>
        <begin position="1"/>
        <end position="43"/>
    </location>
</feature>
<sequence length="200" mass="21842">MSDKSVDPHSPEPSAADAEQQGAQTAVNPTISTGEPHQTAGESSSILALNPARKAWRVIATLLVFGILTAGQIIHTNDWFPLGTLSQYSYGRPLDAPTRAVRVMAINTDGEEVRVPLSVKGSGVQRAELEGQLDRILEDPSILEAIARSWHGLHPDKPQYVELRLERVTHYIKDGIPTGESDVEILTNWTVAGNYQQETK</sequence>
<accession>A0ABW5XLK4</accession>